<evidence type="ECO:0000256" key="2">
    <source>
        <dbReference type="ARBA" id="ARBA00012150"/>
    </source>
</evidence>
<dbReference type="EC" id="3.6.1.7" evidence="2 4"/>
<evidence type="ECO:0000256" key="3">
    <source>
        <dbReference type="ARBA" id="ARBA00047645"/>
    </source>
</evidence>
<comment type="similarity">
    <text evidence="1 5">Belongs to the acylphosphatase family.</text>
</comment>
<dbReference type="PRINTS" id="PR00112">
    <property type="entry name" value="ACYLPHPHTASE"/>
</dbReference>
<dbReference type="InterPro" id="IPR017968">
    <property type="entry name" value="Acylphosphatase_CS"/>
</dbReference>
<dbReference type="PROSITE" id="PS51160">
    <property type="entry name" value="ACYLPHOSPHATASE_3"/>
    <property type="match status" value="1"/>
</dbReference>
<dbReference type="Proteomes" id="UP000594688">
    <property type="component" value="Chromosome"/>
</dbReference>
<dbReference type="Pfam" id="PF00708">
    <property type="entry name" value="Acylphosphatase"/>
    <property type="match status" value="1"/>
</dbReference>
<evidence type="ECO:0000313" key="7">
    <source>
        <dbReference type="EMBL" id="QPJ61025.1"/>
    </source>
</evidence>
<accession>A0A7T0FYZ6</accession>
<reference evidence="7 8" key="1">
    <citation type="submission" date="2020-02" db="EMBL/GenBank/DDBJ databases">
        <title>Genomic and physiological characterization of two novel Nitrospinaceae genera.</title>
        <authorList>
            <person name="Mueller A.J."/>
            <person name="Jung M.-Y."/>
            <person name="Strachan C.R."/>
            <person name="Herbold C.W."/>
            <person name="Kirkegaard R.H."/>
            <person name="Daims H."/>
        </authorList>
    </citation>
    <scope>NUCLEOTIDE SEQUENCE [LARGE SCALE GENOMIC DNA]</scope>
    <source>
        <strain evidence="7">EB</strain>
    </source>
</reference>
<protein>
    <recommendedName>
        <fullName evidence="2 4">acylphosphatase</fullName>
        <ecNumber evidence="2 4">3.6.1.7</ecNumber>
    </recommendedName>
</protein>
<evidence type="ECO:0000259" key="6">
    <source>
        <dbReference type="PROSITE" id="PS51160"/>
    </source>
</evidence>
<name>A0A7T0FYZ6_9BACT</name>
<comment type="catalytic activity">
    <reaction evidence="3 4">
        <text>an acyl phosphate + H2O = a carboxylate + phosphate + H(+)</text>
        <dbReference type="Rhea" id="RHEA:14965"/>
        <dbReference type="ChEBI" id="CHEBI:15377"/>
        <dbReference type="ChEBI" id="CHEBI:15378"/>
        <dbReference type="ChEBI" id="CHEBI:29067"/>
        <dbReference type="ChEBI" id="CHEBI:43474"/>
        <dbReference type="ChEBI" id="CHEBI:59918"/>
        <dbReference type="EC" id="3.6.1.7"/>
    </reaction>
</comment>
<dbReference type="EMBL" id="CP048685">
    <property type="protein sequence ID" value="QPJ61025.1"/>
    <property type="molecule type" value="Genomic_DNA"/>
</dbReference>
<dbReference type="InterPro" id="IPR036046">
    <property type="entry name" value="Acylphosphatase-like_dom_sf"/>
</dbReference>
<feature type="active site" evidence="4">
    <location>
        <position position="26"/>
    </location>
</feature>
<dbReference type="Gene3D" id="3.30.70.100">
    <property type="match status" value="1"/>
</dbReference>
<feature type="active site" evidence="4">
    <location>
        <position position="44"/>
    </location>
</feature>
<evidence type="ECO:0000256" key="4">
    <source>
        <dbReference type="PROSITE-ProRule" id="PRU00520"/>
    </source>
</evidence>
<dbReference type="PROSITE" id="PS00150">
    <property type="entry name" value="ACYLPHOSPHATASE_1"/>
    <property type="match status" value="1"/>
</dbReference>
<dbReference type="PANTHER" id="PTHR47268">
    <property type="entry name" value="ACYLPHOSPHATASE"/>
    <property type="match status" value="1"/>
</dbReference>
<proteinExistence type="inferred from homology"/>
<dbReference type="InterPro" id="IPR001792">
    <property type="entry name" value="Acylphosphatase-like_dom"/>
</dbReference>
<evidence type="ECO:0000256" key="1">
    <source>
        <dbReference type="ARBA" id="ARBA00005614"/>
    </source>
</evidence>
<dbReference type="PANTHER" id="PTHR47268:SF4">
    <property type="entry name" value="ACYLPHOSPHATASE"/>
    <property type="match status" value="1"/>
</dbReference>
<sequence>MQSRDLNEIKAARLVVRGKVQGVWFRASTEKEANRLGVTGWVRNCPDRTVEILAEGAELEEFIAWCRQGPPLAEVDAVDIEWTTPRGFDSFEIR</sequence>
<feature type="domain" description="Acylphosphatase-like" evidence="6">
    <location>
        <begin position="11"/>
        <end position="94"/>
    </location>
</feature>
<keyword evidence="4" id="KW-0378">Hydrolase</keyword>
<gene>
    <name evidence="7" type="ORF">G3M70_03620</name>
</gene>
<dbReference type="InterPro" id="IPR020456">
    <property type="entry name" value="Acylphosphatase"/>
</dbReference>
<dbReference type="SUPFAM" id="SSF54975">
    <property type="entry name" value="Acylphosphatase/BLUF domain-like"/>
    <property type="match status" value="1"/>
</dbReference>
<evidence type="ECO:0000313" key="8">
    <source>
        <dbReference type="Proteomes" id="UP000594688"/>
    </source>
</evidence>
<evidence type="ECO:0000256" key="5">
    <source>
        <dbReference type="RuleBase" id="RU004168"/>
    </source>
</evidence>
<dbReference type="AlphaFoldDB" id="A0A7T0FYZ6"/>
<organism evidence="7 8">
    <name type="scientific">Candidatus Nitronauta litoralis</name>
    <dbReference type="NCBI Taxonomy" id="2705533"/>
    <lineage>
        <taxon>Bacteria</taxon>
        <taxon>Pseudomonadati</taxon>
        <taxon>Nitrospinota/Tectimicrobiota group</taxon>
        <taxon>Nitrospinota</taxon>
        <taxon>Nitrospinia</taxon>
        <taxon>Nitrospinales</taxon>
        <taxon>Nitrospinaceae</taxon>
        <taxon>Candidatus Nitronauta</taxon>
    </lineage>
</organism>
<dbReference type="KEGG" id="nli:G3M70_03620"/>
<dbReference type="GO" id="GO:0003998">
    <property type="term" value="F:acylphosphatase activity"/>
    <property type="evidence" value="ECO:0007669"/>
    <property type="project" value="UniProtKB-EC"/>
</dbReference>